<evidence type="ECO:0000256" key="1">
    <source>
        <dbReference type="SAM" id="Coils"/>
    </source>
</evidence>
<keyword evidence="1" id="KW-0175">Coiled coil</keyword>
<protein>
    <submittedName>
        <fullName evidence="2">Uncharacterized protein</fullName>
    </submittedName>
</protein>
<dbReference type="OrthoDB" id="305294at2759"/>
<keyword evidence="3" id="KW-1185">Reference proteome</keyword>
<comment type="caution">
    <text evidence="2">The sequence shown here is derived from an EMBL/GenBank/DDBJ whole genome shotgun (WGS) entry which is preliminary data.</text>
</comment>
<reference evidence="2" key="1">
    <citation type="submission" date="2021-01" db="EMBL/GenBank/DDBJ databases">
        <authorList>
            <consortium name="Genoscope - CEA"/>
            <person name="William W."/>
        </authorList>
    </citation>
    <scope>NUCLEOTIDE SEQUENCE</scope>
</reference>
<proteinExistence type="predicted"/>
<gene>
    <name evidence="2" type="ORF">PSON_ATCC_30995.1.T0570325</name>
</gene>
<dbReference type="Proteomes" id="UP000692954">
    <property type="component" value="Unassembled WGS sequence"/>
</dbReference>
<sequence length="216" mass="25792">MQSQISPQLSQNTIKQLNKENEELKQQVQILKLECEKQVQLSKEAQQWKEKYDRLHKQNHLLDHEKKQLLDEIRKLKDDIKNLENTVQQLQELTKELNNYDQMKNNSIIVQQHNQELERELEGFRQKALFVIKPKTGIENSKLYYSLILQWDRNIQNLQLEYQIQNDSLILEGYGETGDKNIVYQQTFDLGKKVLKQKDKPQISLKQSQMILTFEV</sequence>
<dbReference type="AlphaFoldDB" id="A0A8S1NWR7"/>
<organism evidence="2 3">
    <name type="scientific">Paramecium sonneborni</name>
    <dbReference type="NCBI Taxonomy" id="65129"/>
    <lineage>
        <taxon>Eukaryota</taxon>
        <taxon>Sar</taxon>
        <taxon>Alveolata</taxon>
        <taxon>Ciliophora</taxon>
        <taxon>Intramacronucleata</taxon>
        <taxon>Oligohymenophorea</taxon>
        <taxon>Peniculida</taxon>
        <taxon>Parameciidae</taxon>
        <taxon>Paramecium</taxon>
    </lineage>
</organism>
<evidence type="ECO:0000313" key="3">
    <source>
        <dbReference type="Proteomes" id="UP000692954"/>
    </source>
</evidence>
<name>A0A8S1NWR7_9CILI</name>
<dbReference type="EMBL" id="CAJJDN010000057">
    <property type="protein sequence ID" value="CAD8091544.1"/>
    <property type="molecule type" value="Genomic_DNA"/>
</dbReference>
<evidence type="ECO:0000313" key="2">
    <source>
        <dbReference type="EMBL" id="CAD8091544.1"/>
    </source>
</evidence>
<feature type="coiled-coil region" evidence="1">
    <location>
        <begin position="14"/>
        <end position="120"/>
    </location>
</feature>
<accession>A0A8S1NWR7</accession>